<proteinExistence type="predicted"/>
<reference evidence="1 2" key="2">
    <citation type="journal article" date="2006" name="J. Microbiol. Methods">
        <title>Genomic flank-sequencing of plasposon insertion sites for rapid identification of functional genes.</title>
        <authorList>
            <person name="Leveau J.H."/>
            <person name="Gerards S."/>
            <person name="Fritsche K."/>
            <person name="Zondag G."/>
            <person name="van Veen J.A."/>
        </authorList>
    </citation>
    <scope>NUCLEOTIDE SEQUENCE [LARGE SCALE GENOMIC DNA]</scope>
    <source>
        <strain evidence="1 2">Ter331</strain>
    </source>
</reference>
<organism evidence="1 2">
    <name type="scientific">Collimonas fungivorans (strain Ter331)</name>
    <dbReference type="NCBI Taxonomy" id="1005048"/>
    <lineage>
        <taxon>Bacteria</taxon>
        <taxon>Pseudomonadati</taxon>
        <taxon>Pseudomonadota</taxon>
        <taxon>Betaproteobacteria</taxon>
        <taxon>Burkholderiales</taxon>
        <taxon>Oxalobacteraceae</taxon>
        <taxon>Collimonas</taxon>
    </lineage>
</organism>
<dbReference type="STRING" id="1005048.CFU_1988"/>
<dbReference type="KEGG" id="cfu:CFU_1988"/>
<keyword evidence="2" id="KW-1185">Reference proteome</keyword>
<dbReference type="HOGENOM" id="CLU_2859981_0_0_4"/>
<accession>G0A8V6</accession>
<reference evidence="1 2" key="4">
    <citation type="journal article" date="2010" name="Environ. Microbiol.">
        <title>The bacterial genus Collimonas: mycophagy, weathering and other adaptive solutions to life in oligotrophic soil environments.</title>
        <authorList>
            <person name="Leveau J.H."/>
            <person name="Uroz S."/>
            <person name="de Boer W."/>
        </authorList>
    </citation>
    <scope>NUCLEOTIDE SEQUENCE [LARGE SCALE GENOMIC DNA]</scope>
    <source>
        <strain evidence="1 2">Ter331</strain>
    </source>
</reference>
<gene>
    <name evidence="1" type="ordered locus">CFU_1988</name>
</gene>
<sequence>MNTCQPLICIGLRGSGACCRPKCIYLHLQQIITGHPNKKYYKIVEIGIYVILNDFCCFFDFKFA</sequence>
<reference evidence="1 2" key="3">
    <citation type="journal article" date="2008" name="FEMS Microbiol. Ecol.">
        <title>Identification and characterization of genes underlying chitinolysis in Collimonas fungivorans Ter331.</title>
        <authorList>
            <person name="Fritsche K."/>
            <person name="de Boer W."/>
            <person name="Gerards S."/>
            <person name="van den Berg M."/>
            <person name="van Veen J.A."/>
            <person name="Leveau J.H."/>
        </authorList>
    </citation>
    <scope>NUCLEOTIDE SEQUENCE [LARGE SCALE GENOMIC DNA]</scope>
    <source>
        <strain evidence="1 2">Ter331</strain>
    </source>
</reference>
<reference evidence="2" key="6">
    <citation type="submission" date="2011-05" db="EMBL/GenBank/DDBJ databases">
        <title>Complete sequence of Collimonas fungivorans Ter331.</title>
        <authorList>
            <person name="Leveau J.H."/>
        </authorList>
    </citation>
    <scope>NUCLEOTIDE SEQUENCE [LARGE SCALE GENOMIC DNA]</scope>
    <source>
        <strain evidence="2">Ter331</strain>
    </source>
</reference>
<dbReference type="Proteomes" id="UP000008392">
    <property type="component" value="Chromosome"/>
</dbReference>
<dbReference type="AlphaFoldDB" id="G0A8V6"/>
<evidence type="ECO:0000313" key="2">
    <source>
        <dbReference type="Proteomes" id="UP000008392"/>
    </source>
</evidence>
<reference evidence="1 2" key="1">
    <citation type="journal article" date="2004" name="Environ. Microbiol.">
        <title>Phylogeny-function analysis of (meta)genomic libraries: screening for expression of ribosomal RNA genes by large-insert library fluorescent in situ hybridization (LIL-FISH).</title>
        <authorList>
            <person name="Leveau J.H."/>
            <person name="Gerards S."/>
            <person name="de Boer W."/>
            <person name="van Veen J.A."/>
        </authorList>
    </citation>
    <scope>NUCLEOTIDE SEQUENCE [LARGE SCALE GENOMIC DNA]</scope>
    <source>
        <strain evidence="1 2">Ter331</strain>
    </source>
</reference>
<dbReference type="EMBL" id="CP002745">
    <property type="protein sequence ID" value="AEK61819.1"/>
    <property type="molecule type" value="Genomic_DNA"/>
</dbReference>
<reference evidence="1 2" key="5">
    <citation type="journal article" date="2011" name="ISME J.">
        <title>Dual transcriptional profiling of a bacterial/fungal confrontation: Collimonas fungivorans versus Aspergillus niger.</title>
        <authorList>
            <person name="Mela F."/>
            <person name="Fritsche K."/>
            <person name="de Boer W."/>
            <person name="van Veen J.A."/>
            <person name="de Graaff L.H."/>
            <person name="van den Berg M."/>
            <person name="Leveau J.H."/>
        </authorList>
    </citation>
    <scope>NUCLEOTIDE SEQUENCE [LARGE SCALE GENOMIC DNA]</scope>
    <source>
        <strain evidence="1 2">Ter331</strain>
    </source>
</reference>
<evidence type="ECO:0000313" key="1">
    <source>
        <dbReference type="EMBL" id="AEK61819.1"/>
    </source>
</evidence>
<protein>
    <submittedName>
        <fullName evidence="1">Uncharacterized protein</fullName>
    </submittedName>
</protein>
<name>G0A8V6_COLFT</name>